<evidence type="ECO:0000256" key="6">
    <source>
        <dbReference type="ARBA" id="ARBA00023136"/>
    </source>
</evidence>
<comment type="subcellular location">
    <subcellularLocation>
        <location evidence="1">Membrane</location>
        <topology evidence="1">Multi-pass membrane protein</topology>
    </subcellularLocation>
</comment>
<evidence type="ECO:0000313" key="11">
    <source>
        <dbReference type="Proteomes" id="UP000198981"/>
    </source>
</evidence>
<dbReference type="PANTHER" id="PTHR30576">
    <property type="entry name" value="COLANIC BIOSYNTHESIS UDP-GLUCOSE LIPID CARRIER TRANSFERASE"/>
    <property type="match status" value="1"/>
</dbReference>
<feature type="transmembrane region" description="Helical" evidence="8">
    <location>
        <begin position="132"/>
        <end position="149"/>
    </location>
</feature>
<dbReference type="NCBIfam" id="TIGR03025">
    <property type="entry name" value="EPS_sugtrans"/>
    <property type="match status" value="1"/>
</dbReference>
<keyword evidence="6 8" id="KW-0472">Membrane</keyword>
<comment type="similarity">
    <text evidence="2">Belongs to the bacterial sugar transferase family.</text>
</comment>
<sequence length="520" mass="57757">MRGTPNDVIDTTELSAAARAPHTGPTRPLRARRRPFATRLRGKGTDARRAWRGEYRRRIALTDLVAATLATAVSYWFHFGDDAPIDGVPQSAARFLAFAMPLGWVALMFAARSYEERYLWIGPEEYRRVGRATLALLGGVAFVSWALKLDLARGFTMTAIPMAAVLTLVGRWVHRTVLHHQRAAGRHTQTTVIVGHRNAVAHLHRQIEREAHHGYRVIGCVLPPGQGVDESQDEFDGLPVLGDMTQVAEVVQRYEVDTVAVLPSPELDGPHLRRLGWELEATRAELLLAPAVTEIVGTRVAIRPVAGLPLLHMDSPEFSGPRRWAKSAFDRTVAGLLVLLTAPVLVAIAIAVKVTSPGPVFYRHQRIGMDGEPFDVLKFRSMRPGSDREVDHLFATSNQGNDVQFKMKQDPRITGVGAVLRRYSLDELPQLFNVIGGSMSLVGPRPHVTREVEQYGVDMRRRLLVKPGITGLWQISGRSDLSWDESVRIDVRYVENWSLSFDFMILAKTFGAVVRGSGAY</sequence>
<dbReference type="PANTHER" id="PTHR30576:SF10">
    <property type="entry name" value="SLL5057 PROTEIN"/>
    <property type="match status" value="1"/>
</dbReference>
<accession>A0A1G4XFZ7</accession>
<evidence type="ECO:0000256" key="8">
    <source>
        <dbReference type="SAM" id="Phobius"/>
    </source>
</evidence>
<keyword evidence="3 10" id="KW-0808">Transferase</keyword>
<feature type="transmembrane region" description="Helical" evidence="8">
    <location>
        <begin position="332"/>
        <end position="352"/>
    </location>
</feature>
<dbReference type="Proteomes" id="UP000198981">
    <property type="component" value="Unassembled WGS sequence"/>
</dbReference>
<evidence type="ECO:0000259" key="9">
    <source>
        <dbReference type="Pfam" id="PF02397"/>
    </source>
</evidence>
<evidence type="ECO:0000256" key="1">
    <source>
        <dbReference type="ARBA" id="ARBA00004141"/>
    </source>
</evidence>
<feature type="region of interest" description="Disordered" evidence="7">
    <location>
        <begin position="1"/>
        <end position="33"/>
    </location>
</feature>
<dbReference type="AlphaFoldDB" id="A0A1G4XFZ7"/>
<keyword evidence="4 8" id="KW-0812">Transmembrane</keyword>
<evidence type="ECO:0000256" key="7">
    <source>
        <dbReference type="SAM" id="MobiDB-lite"/>
    </source>
</evidence>
<proteinExistence type="inferred from homology"/>
<dbReference type="Pfam" id="PF02397">
    <property type="entry name" value="Bac_transf"/>
    <property type="match status" value="1"/>
</dbReference>
<protein>
    <submittedName>
        <fullName evidence="10">Undecaprenyl-phosphate galactose phosphotransferase, WbaP/exopolysaccharide biosynthesis polyprenyl glycosylphosphotransferase</fullName>
    </submittedName>
</protein>
<name>A0A1G4XFZ7_9ACTN</name>
<evidence type="ECO:0000256" key="5">
    <source>
        <dbReference type="ARBA" id="ARBA00022989"/>
    </source>
</evidence>
<feature type="domain" description="Bacterial sugar transferase" evidence="9">
    <location>
        <begin position="326"/>
        <end position="514"/>
    </location>
</feature>
<dbReference type="GO" id="GO:0016020">
    <property type="term" value="C:membrane"/>
    <property type="evidence" value="ECO:0007669"/>
    <property type="project" value="UniProtKB-SubCell"/>
</dbReference>
<keyword evidence="5 8" id="KW-1133">Transmembrane helix</keyword>
<dbReference type="Pfam" id="PF13727">
    <property type="entry name" value="CoA_binding_3"/>
    <property type="match status" value="1"/>
</dbReference>
<evidence type="ECO:0000313" key="10">
    <source>
        <dbReference type="EMBL" id="SCX40066.1"/>
    </source>
</evidence>
<dbReference type="EMBL" id="FMUH01000001">
    <property type="protein sequence ID" value="SCX40066.1"/>
    <property type="molecule type" value="Genomic_DNA"/>
</dbReference>
<evidence type="ECO:0000256" key="3">
    <source>
        <dbReference type="ARBA" id="ARBA00022679"/>
    </source>
</evidence>
<gene>
    <name evidence="10" type="ORF">SAMN03159343_0872</name>
</gene>
<dbReference type="STRING" id="1960309.SAMN03159343_0872"/>
<organism evidence="10 11">
    <name type="scientific">Klenkia marina</name>
    <dbReference type="NCBI Taxonomy" id="1960309"/>
    <lineage>
        <taxon>Bacteria</taxon>
        <taxon>Bacillati</taxon>
        <taxon>Actinomycetota</taxon>
        <taxon>Actinomycetes</taxon>
        <taxon>Geodermatophilales</taxon>
        <taxon>Geodermatophilaceae</taxon>
        <taxon>Klenkia</taxon>
    </lineage>
</organism>
<reference evidence="11" key="1">
    <citation type="submission" date="2016-10" db="EMBL/GenBank/DDBJ databases">
        <authorList>
            <person name="Varghese N."/>
            <person name="Submissions S."/>
        </authorList>
    </citation>
    <scope>NUCLEOTIDE SEQUENCE [LARGE SCALE GENOMIC DNA]</scope>
    <source>
        <strain evidence="11">DSM 45722</strain>
    </source>
</reference>
<feature type="transmembrane region" description="Helical" evidence="8">
    <location>
        <begin position="91"/>
        <end position="111"/>
    </location>
</feature>
<dbReference type="InterPro" id="IPR017475">
    <property type="entry name" value="EPS_sugar_tfrase"/>
</dbReference>
<dbReference type="GO" id="GO:0016780">
    <property type="term" value="F:phosphotransferase activity, for other substituted phosphate groups"/>
    <property type="evidence" value="ECO:0007669"/>
    <property type="project" value="TreeGrafter"/>
</dbReference>
<dbReference type="Gene3D" id="3.40.50.720">
    <property type="entry name" value="NAD(P)-binding Rossmann-like Domain"/>
    <property type="match status" value="1"/>
</dbReference>
<feature type="transmembrane region" description="Helical" evidence="8">
    <location>
        <begin position="155"/>
        <end position="173"/>
    </location>
</feature>
<keyword evidence="11" id="KW-1185">Reference proteome</keyword>
<evidence type="ECO:0000256" key="2">
    <source>
        <dbReference type="ARBA" id="ARBA00006464"/>
    </source>
</evidence>
<feature type="transmembrane region" description="Helical" evidence="8">
    <location>
        <begin position="59"/>
        <end position="79"/>
    </location>
</feature>
<evidence type="ECO:0000256" key="4">
    <source>
        <dbReference type="ARBA" id="ARBA00022692"/>
    </source>
</evidence>
<dbReference type="InterPro" id="IPR003362">
    <property type="entry name" value="Bact_transf"/>
</dbReference>